<dbReference type="Pfam" id="PF13635">
    <property type="entry name" value="DUF4143"/>
    <property type="match status" value="1"/>
</dbReference>
<gene>
    <name evidence="3" type="ORF">A3F86_01720</name>
</gene>
<dbReference type="PANTHER" id="PTHR33295">
    <property type="entry name" value="ATPASE"/>
    <property type="match status" value="1"/>
</dbReference>
<proteinExistence type="predicted"/>
<dbReference type="EMBL" id="METQ01000044">
    <property type="protein sequence ID" value="OGC08955.1"/>
    <property type="molecule type" value="Genomic_DNA"/>
</dbReference>
<dbReference type="Proteomes" id="UP000179095">
    <property type="component" value="Unassembled WGS sequence"/>
</dbReference>
<comment type="caution">
    <text evidence="3">The sequence shown here is derived from an EMBL/GenBank/DDBJ whole genome shotgun (WGS) entry which is preliminary data.</text>
</comment>
<dbReference type="STRING" id="1802568.A3F86_01720"/>
<accession>A0A1F4RL95</accession>
<dbReference type="InterPro" id="IPR027417">
    <property type="entry name" value="P-loop_NTPase"/>
</dbReference>
<name>A0A1F4RL95_UNCSA</name>
<evidence type="ECO:0000313" key="4">
    <source>
        <dbReference type="Proteomes" id="UP000179095"/>
    </source>
</evidence>
<evidence type="ECO:0000259" key="1">
    <source>
        <dbReference type="Pfam" id="PF13173"/>
    </source>
</evidence>
<dbReference type="AlphaFoldDB" id="A0A1F4RL95"/>
<organism evidence="3 4">
    <name type="scientific">candidate division WOR-1 bacterium RIFCSPLOWO2_12_FULL_45_9</name>
    <dbReference type="NCBI Taxonomy" id="1802568"/>
    <lineage>
        <taxon>Bacteria</taxon>
        <taxon>Bacillati</taxon>
        <taxon>Saganbacteria</taxon>
    </lineage>
</organism>
<dbReference type="Gene3D" id="3.40.50.300">
    <property type="entry name" value="P-loop containing nucleotide triphosphate hydrolases"/>
    <property type="match status" value="1"/>
</dbReference>
<dbReference type="SUPFAM" id="SSF52540">
    <property type="entry name" value="P-loop containing nucleoside triphosphate hydrolases"/>
    <property type="match status" value="1"/>
</dbReference>
<reference evidence="3 4" key="1">
    <citation type="journal article" date="2016" name="Nat. Commun.">
        <title>Thousands of microbial genomes shed light on interconnected biogeochemical processes in an aquifer system.</title>
        <authorList>
            <person name="Anantharaman K."/>
            <person name="Brown C.T."/>
            <person name="Hug L.A."/>
            <person name="Sharon I."/>
            <person name="Castelle C.J."/>
            <person name="Probst A.J."/>
            <person name="Thomas B.C."/>
            <person name="Singh A."/>
            <person name="Wilkins M.J."/>
            <person name="Karaoz U."/>
            <person name="Brodie E.L."/>
            <person name="Williams K.H."/>
            <person name="Hubbard S.S."/>
            <person name="Banfield J.F."/>
        </authorList>
    </citation>
    <scope>NUCLEOTIDE SEQUENCE [LARGE SCALE GENOMIC DNA]</scope>
</reference>
<sequence>MIQAEKLEEIIADQLKAFKAKDFGVKRGVDFQKHLKTNQITVISGIRRSGKSTLLFQFSKEFERFYYVNFDDERLVDFTLEDFDTLMLVFHKLYHSRVVFIDEVQNVERWELFVRRIYEEGYKVFVTGSNAKLLSSDLATRLTGRYFKIELYPFSFKEYLNFEKVDYGKKDTLTRSKILRNFSDYLTEGGFPEYVRHREAEFIKRIYEDVLYKDLLVRFKVKETKSFRELAGFLFSNFTKELSYRSLKNFLGFKSITSVKNYIGFMQESYLIFELLKYDYSLKKQFVSDKKIYVIDNGMRNAVAFSFSEDSGKMLENLVFVELKRRAKEVYYYKGKKECDFIIREKGKITEAIQVTQRIEVDNETRELGGMSEALERFRLKTGLIITEDQAGEKKIGSKKIKIMPAWKWLLE</sequence>
<dbReference type="PANTHER" id="PTHR33295:SF8">
    <property type="entry name" value="AAA+ ATPASE DOMAIN-CONTAINING PROTEIN"/>
    <property type="match status" value="1"/>
</dbReference>
<evidence type="ECO:0000259" key="2">
    <source>
        <dbReference type="Pfam" id="PF13635"/>
    </source>
</evidence>
<dbReference type="InterPro" id="IPR041682">
    <property type="entry name" value="AAA_14"/>
</dbReference>
<protein>
    <submittedName>
        <fullName evidence="3">AAA family ATPase</fullName>
    </submittedName>
</protein>
<evidence type="ECO:0000313" key="3">
    <source>
        <dbReference type="EMBL" id="OGC08955.1"/>
    </source>
</evidence>
<dbReference type="InterPro" id="IPR025420">
    <property type="entry name" value="DUF4143"/>
</dbReference>
<feature type="domain" description="DUF4143" evidence="2">
    <location>
        <begin position="213"/>
        <end position="354"/>
    </location>
</feature>
<dbReference type="Pfam" id="PF13173">
    <property type="entry name" value="AAA_14"/>
    <property type="match status" value="1"/>
</dbReference>
<feature type="domain" description="AAA" evidence="1">
    <location>
        <begin position="38"/>
        <end position="160"/>
    </location>
</feature>